<feature type="transmembrane region" description="Helical" evidence="1">
    <location>
        <begin position="351"/>
        <end position="373"/>
    </location>
</feature>
<feature type="chain" id="PRO_5045859174" evidence="2">
    <location>
        <begin position="30"/>
        <end position="379"/>
    </location>
</feature>
<protein>
    <submittedName>
        <fullName evidence="3">PKD domain-containing protein</fullName>
    </submittedName>
</protein>
<sequence>MINLKKVLIGAVASVAVAAGIWYALPAHAVCDGYINVVKCGTPTHQSLKDTYYGSSHMKTLYNRYYINDSMINGTGMKTGTVYKDGRVVVDGKTVATGARTIQSNTRHPGSSYGTDTVDGHTYYKFNVQNSFVYDHFEVFAWFDSYGKFIAAVIKDCGNPVWAVAVFEYKNIQVCDLTTNKIVTIKENEFNSKRHSKNINDCKQIQVCDLASYKIVTIKEKEFNSKKHSKNVNDCKKIQVCELSSSTIVTIRESEFDSKKHSKNLSDCEKMQVCELKTGNIITIKQSEFSQEKHSKDLSDCENVKVCRIKDKSIVTVKKSDLNDEYTTDMSKCETPTTPPTTPNELPHTGLGSMVAPLVGLGSLAAVATAYVMSRRQLQ</sequence>
<dbReference type="EMBL" id="CP124550">
    <property type="protein sequence ID" value="WIO45957.1"/>
    <property type="molecule type" value="Genomic_DNA"/>
</dbReference>
<keyword evidence="1" id="KW-0812">Transmembrane</keyword>
<dbReference type="Gene3D" id="3.80.10.10">
    <property type="entry name" value="Ribonuclease Inhibitor"/>
    <property type="match status" value="1"/>
</dbReference>
<dbReference type="RefSeq" id="WP_376754321.1">
    <property type="nucleotide sequence ID" value="NZ_CP124550.1"/>
</dbReference>
<feature type="signal peptide" evidence="2">
    <location>
        <begin position="1"/>
        <end position="29"/>
    </location>
</feature>
<keyword evidence="4" id="KW-1185">Reference proteome</keyword>
<reference evidence="3 4" key="1">
    <citation type="journal article" date="2023" name="Cell">
        <title>Genetic manipulation of Patescibacteria provides mechanistic insights into microbial dark matter and the epibiotic lifestyle.</title>
        <authorList>
            <person name="Wang Y."/>
            <person name="Gallagher L.A."/>
            <person name="Andrade P.A."/>
            <person name="Liu A."/>
            <person name="Humphreys I.R."/>
            <person name="Turkarslan S."/>
            <person name="Cutler K.J."/>
            <person name="Arrieta-Ortiz M.L."/>
            <person name="Li Y."/>
            <person name="Radey M.C."/>
            <person name="McLean J.S."/>
            <person name="Cong Q."/>
            <person name="Baker D."/>
            <person name="Baliga N.S."/>
            <person name="Peterson S.B."/>
            <person name="Mougous J.D."/>
        </authorList>
    </citation>
    <scope>NUCLEOTIDE SEQUENCE [LARGE SCALE GENOMIC DNA]</scope>
    <source>
        <strain evidence="3 4">ML1</strain>
    </source>
</reference>
<evidence type="ECO:0000313" key="4">
    <source>
        <dbReference type="Proteomes" id="UP001177295"/>
    </source>
</evidence>
<organism evidence="3 4">
    <name type="scientific">Candidatus Southlakia epibionticum</name>
    <dbReference type="NCBI Taxonomy" id="3043284"/>
    <lineage>
        <taxon>Bacteria</taxon>
        <taxon>Candidatus Saccharimonadota</taxon>
        <taxon>Candidatus Saccharimonadia</taxon>
        <taxon>Candidatus Saccharimonadales</taxon>
        <taxon>Candidatus Saccharimonadaceae</taxon>
        <taxon>Candidatus Southlakia</taxon>
    </lineage>
</organism>
<evidence type="ECO:0000256" key="1">
    <source>
        <dbReference type="SAM" id="Phobius"/>
    </source>
</evidence>
<name>A0ABY8WV06_9BACT</name>
<dbReference type="InterPro" id="IPR032675">
    <property type="entry name" value="LRR_dom_sf"/>
</dbReference>
<evidence type="ECO:0000256" key="2">
    <source>
        <dbReference type="SAM" id="SignalP"/>
    </source>
</evidence>
<proteinExistence type="predicted"/>
<dbReference type="Proteomes" id="UP001177295">
    <property type="component" value="Chromosome"/>
</dbReference>
<accession>A0ABY8WV06</accession>
<keyword evidence="2" id="KW-0732">Signal</keyword>
<gene>
    <name evidence="3" type="ORF">SEML1_0329</name>
</gene>
<keyword evidence="1" id="KW-1133">Transmembrane helix</keyword>
<evidence type="ECO:0000313" key="3">
    <source>
        <dbReference type="EMBL" id="WIO45957.1"/>
    </source>
</evidence>
<keyword evidence="1" id="KW-0472">Membrane</keyword>